<dbReference type="EMBL" id="QVFD01000008">
    <property type="protein sequence ID" value="RGC46725.1"/>
    <property type="molecule type" value="Genomic_DNA"/>
</dbReference>
<dbReference type="NCBIfam" id="TIGR03915">
    <property type="entry name" value="SAM_7_link_chp"/>
    <property type="match status" value="1"/>
</dbReference>
<evidence type="ECO:0000259" key="1">
    <source>
        <dbReference type="Pfam" id="PF13566"/>
    </source>
</evidence>
<dbReference type="AlphaFoldDB" id="A0A3E2XKY4"/>
<keyword evidence="3" id="KW-1185">Reference proteome</keyword>
<reference evidence="2 3" key="1">
    <citation type="submission" date="2018-08" db="EMBL/GenBank/DDBJ databases">
        <title>A genome reference for cultivated species of the human gut microbiota.</title>
        <authorList>
            <person name="Zou Y."/>
            <person name="Xue W."/>
            <person name="Luo G."/>
        </authorList>
    </citation>
    <scope>NUCLEOTIDE SEQUENCE [LARGE SCALE GENOMIC DNA]</scope>
    <source>
        <strain evidence="2 3">AM28-39</strain>
    </source>
</reference>
<dbReference type="Pfam" id="PF13566">
    <property type="entry name" value="DUF4130"/>
    <property type="match status" value="1"/>
</dbReference>
<comment type="caution">
    <text evidence="2">The sequence shown here is derived from an EMBL/GenBank/DDBJ whole genome shotgun (WGS) entry which is preliminary data.</text>
</comment>
<name>A0A3E2XKY4_9FIRM</name>
<organism evidence="2 3">
    <name type="scientific">Coprococcus catus</name>
    <dbReference type="NCBI Taxonomy" id="116085"/>
    <lineage>
        <taxon>Bacteria</taxon>
        <taxon>Bacillati</taxon>
        <taxon>Bacillota</taxon>
        <taxon>Clostridia</taxon>
        <taxon>Lachnospirales</taxon>
        <taxon>Lachnospiraceae</taxon>
        <taxon>Coprococcus</taxon>
    </lineage>
</organism>
<dbReference type="InterPro" id="IPR025404">
    <property type="entry name" value="DUF4130"/>
</dbReference>
<dbReference type="OrthoDB" id="5290748at2"/>
<protein>
    <submittedName>
        <fullName evidence="2">DNA metabolism protein</fullName>
    </submittedName>
</protein>
<dbReference type="InterPro" id="IPR023875">
    <property type="entry name" value="DNA_repair_put"/>
</dbReference>
<feature type="domain" description="DUF4130" evidence="1">
    <location>
        <begin position="91"/>
        <end position="255"/>
    </location>
</feature>
<evidence type="ECO:0000313" key="3">
    <source>
        <dbReference type="Proteomes" id="UP000261231"/>
    </source>
</evidence>
<accession>A0A3E2XKY4</accession>
<evidence type="ECO:0000313" key="2">
    <source>
        <dbReference type="EMBL" id="RGC46725.1"/>
    </source>
</evidence>
<sequence>MEQNKRMRILMCQNSTEGILCGVYEAFTSRYGHAWQKLAVGPYVNGDLFSDIYSVEVNTEKAGKVVKAIISKISEEAWYLVHMASEADSQEKGEIIYRFLILAFANGRKVLNAMSIPEVMGLHQLSRSVSRETQHLYGFLRFQELQNDILYARLVSKHHVGMFLAEHFQDRLPMEHWVIHDVERDEVWIHRAGEDWLYIRHPDFRQDPQMMLSSSEYAFTEWWKTFTESVAILERRNPKLQMQMLPKRYWKYMPEMFTNPGR</sequence>
<dbReference type="RefSeq" id="WP_015515103.1">
    <property type="nucleotide sequence ID" value="NZ_JAMXUZ010000001.1"/>
</dbReference>
<gene>
    <name evidence="2" type="ORF">DW747_09335</name>
</gene>
<dbReference type="Proteomes" id="UP000261231">
    <property type="component" value="Unassembled WGS sequence"/>
</dbReference>
<proteinExistence type="predicted"/>